<keyword evidence="11" id="KW-1185">Reference proteome</keyword>
<evidence type="ECO:0000256" key="8">
    <source>
        <dbReference type="SAM" id="MobiDB-lite"/>
    </source>
</evidence>
<dbReference type="InterPro" id="IPR041195">
    <property type="entry name" value="Rnh202_N"/>
</dbReference>
<reference evidence="12" key="1">
    <citation type="submission" date="2025-08" db="UniProtKB">
        <authorList>
            <consortium name="RefSeq"/>
        </authorList>
    </citation>
    <scope>IDENTIFICATION</scope>
</reference>
<dbReference type="InterPro" id="IPR019024">
    <property type="entry name" value="RNase_H2_suB_wHTH"/>
</dbReference>
<dbReference type="CTD" id="79621"/>
<evidence type="ECO:0000259" key="10">
    <source>
        <dbReference type="Pfam" id="PF17745"/>
    </source>
</evidence>
<dbReference type="GO" id="GO:0032299">
    <property type="term" value="C:ribonuclease H2 complex"/>
    <property type="evidence" value="ECO:0007669"/>
    <property type="project" value="InterPro"/>
</dbReference>
<comment type="function">
    <text evidence="6">Non catalytic subunit of RNase H2, an endonuclease that specifically degrades the RNA of RNA:DNA hybrids. Participates in DNA replication, possibly by mediating the removal of lagging-strand Okazaki fragment RNA primers during DNA replication. Mediates the excision of single ribonucleotides from DNA:RNA duplexes.</text>
</comment>
<dbReference type="RefSeq" id="XP_031437311.1">
    <property type="nucleotide sequence ID" value="XM_031581451.2"/>
</dbReference>
<evidence type="ECO:0000256" key="2">
    <source>
        <dbReference type="ARBA" id="ARBA00009823"/>
    </source>
</evidence>
<organism evidence="11 12">
    <name type="scientific">Clupea harengus</name>
    <name type="common">Atlantic herring</name>
    <dbReference type="NCBI Taxonomy" id="7950"/>
    <lineage>
        <taxon>Eukaryota</taxon>
        <taxon>Metazoa</taxon>
        <taxon>Chordata</taxon>
        <taxon>Craniata</taxon>
        <taxon>Vertebrata</taxon>
        <taxon>Euteleostomi</taxon>
        <taxon>Actinopterygii</taxon>
        <taxon>Neopterygii</taxon>
        <taxon>Teleostei</taxon>
        <taxon>Clupei</taxon>
        <taxon>Clupeiformes</taxon>
        <taxon>Clupeoidei</taxon>
        <taxon>Clupeidae</taxon>
        <taxon>Clupea</taxon>
    </lineage>
</organism>
<dbReference type="CDD" id="cd09270">
    <property type="entry name" value="RNase_H2-B"/>
    <property type="match status" value="1"/>
</dbReference>
<gene>
    <name evidence="12" type="primary">rnaseh2b</name>
</gene>
<protein>
    <recommendedName>
        <fullName evidence="4">Ribonuclease H2 subunit B</fullName>
    </recommendedName>
    <alternativeName>
        <fullName evidence="7">Ribonuclease HI subunit B</fullName>
    </alternativeName>
</protein>
<dbReference type="FunFam" id="2.20.25.530:FF:000001">
    <property type="entry name" value="Ribonuclease H2 subunit B"/>
    <property type="match status" value="1"/>
</dbReference>
<evidence type="ECO:0000259" key="9">
    <source>
        <dbReference type="Pfam" id="PF09468"/>
    </source>
</evidence>
<dbReference type="OrthoDB" id="29098at2759"/>
<comment type="subunit">
    <text evidence="3">The RNase H2 complex is a heterotrimer composed of the catalytic subunit RNASEH2A and the non-catalytic subunits RNASEH2B and RNASEH2C.</text>
</comment>
<dbReference type="Pfam" id="PF09468">
    <property type="entry name" value="RNase_H2-Ydr279"/>
    <property type="match status" value="1"/>
</dbReference>
<dbReference type="GO" id="GO:0005654">
    <property type="term" value="C:nucleoplasm"/>
    <property type="evidence" value="ECO:0007669"/>
    <property type="project" value="TreeGrafter"/>
</dbReference>
<evidence type="ECO:0000313" key="11">
    <source>
        <dbReference type="Proteomes" id="UP000515152"/>
    </source>
</evidence>
<sequence>MSTKKKRSPPTENSSWVVIATDSIVDVPKTATGEPTFVKLRNPSTGSASLYLFGSGDSDLYEVKAFTEDYHSWFIGQTVQRDGRLLYITQMDPLYLLLPYLLKAGAEGKFQPVEQVVKDEDFPGCTRLLSCTRSLKSLHHVADEKEVGSLKFHRVSQEKTLDWLKKKVERTVSTLRKSNISVGGGVKSSTFIRVKQEEQASDEDYLRYAHGLVSEYISEDLRKDLLKHLQLPELSSPKQEPPAKKRKLSDLPVEAKDDYTKLNSSDFTRKPPKKMTAAQKSLAKVDKTGMKSLSAFFSPKVKQEKH</sequence>
<feature type="region of interest" description="Disordered" evidence="8">
    <location>
        <begin position="232"/>
        <end position="280"/>
    </location>
</feature>
<dbReference type="AlphaFoldDB" id="A0A6P8GIT5"/>
<dbReference type="Proteomes" id="UP000515152">
    <property type="component" value="Chromosome 2"/>
</dbReference>
<name>A0A6P8GIT5_CLUHA</name>
<dbReference type="Gene3D" id="1.10.20.120">
    <property type="match status" value="1"/>
</dbReference>
<dbReference type="KEGG" id="char:105905636"/>
<dbReference type="FunFam" id="1.10.20.120:FF:000002">
    <property type="entry name" value="Ribonuclease H2 subunit B"/>
    <property type="match status" value="1"/>
</dbReference>
<dbReference type="GeneID" id="105905636"/>
<comment type="subcellular location">
    <subcellularLocation>
        <location evidence="1">Nucleus</location>
    </subcellularLocation>
</comment>
<evidence type="ECO:0000256" key="1">
    <source>
        <dbReference type="ARBA" id="ARBA00004123"/>
    </source>
</evidence>
<accession>A0A6P8GIT5</accession>
<comment type="similarity">
    <text evidence="2">Belongs to the RNase H2 subunit B family.</text>
</comment>
<evidence type="ECO:0000256" key="7">
    <source>
        <dbReference type="ARBA" id="ARBA00033464"/>
    </source>
</evidence>
<dbReference type="GO" id="GO:0006401">
    <property type="term" value="P:RNA catabolic process"/>
    <property type="evidence" value="ECO:0007669"/>
    <property type="project" value="TreeGrafter"/>
</dbReference>
<evidence type="ECO:0000313" key="12">
    <source>
        <dbReference type="RefSeq" id="XP_031437311.1"/>
    </source>
</evidence>
<evidence type="ECO:0000256" key="5">
    <source>
        <dbReference type="ARBA" id="ARBA00023242"/>
    </source>
</evidence>
<dbReference type="Pfam" id="PF17745">
    <property type="entry name" value="Ydr279_N"/>
    <property type="match status" value="1"/>
</dbReference>
<keyword evidence="5" id="KW-0539">Nucleus</keyword>
<feature type="domain" description="Ribonuclease H2 subunit B wHTH" evidence="9">
    <location>
        <begin position="95"/>
        <end position="225"/>
    </location>
</feature>
<dbReference type="Gene3D" id="2.20.25.530">
    <property type="match status" value="1"/>
</dbReference>
<dbReference type="PANTHER" id="PTHR13383:SF11">
    <property type="entry name" value="RIBONUCLEASE H2 SUBUNIT B"/>
    <property type="match status" value="1"/>
</dbReference>
<evidence type="ECO:0000256" key="3">
    <source>
        <dbReference type="ARBA" id="ARBA00011277"/>
    </source>
</evidence>
<dbReference type="PANTHER" id="PTHR13383">
    <property type="entry name" value="RIBONUCLEASE H2 SUBUNIT B"/>
    <property type="match status" value="1"/>
</dbReference>
<feature type="domain" description="Rnh202 triple barrel" evidence="10">
    <location>
        <begin position="28"/>
        <end position="92"/>
    </location>
</feature>
<proteinExistence type="inferred from homology"/>
<evidence type="ECO:0000256" key="6">
    <source>
        <dbReference type="ARBA" id="ARBA00024778"/>
    </source>
</evidence>
<evidence type="ECO:0000256" key="4">
    <source>
        <dbReference type="ARBA" id="ARBA00019062"/>
    </source>
</evidence>
<dbReference type="InterPro" id="IPR040456">
    <property type="entry name" value="RNase_H2_suB"/>
</dbReference>